<keyword evidence="4 8" id="KW-0560">Oxidoreductase</keyword>
<comment type="similarity">
    <text evidence="1 8">Belongs to the cytochrome P450 family.</text>
</comment>
<gene>
    <name evidence="9" type="ORF">O0I10_008835</name>
</gene>
<dbReference type="GO" id="GO:0020037">
    <property type="term" value="F:heme binding"/>
    <property type="evidence" value="ECO:0007669"/>
    <property type="project" value="InterPro"/>
</dbReference>
<dbReference type="PRINTS" id="PR00385">
    <property type="entry name" value="P450"/>
</dbReference>
<evidence type="ECO:0000313" key="10">
    <source>
        <dbReference type="Proteomes" id="UP001234581"/>
    </source>
</evidence>
<evidence type="ECO:0000313" key="9">
    <source>
        <dbReference type="EMBL" id="KAJ8655549.1"/>
    </source>
</evidence>
<reference evidence="9 10" key="1">
    <citation type="submission" date="2023-03" db="EMBL/GenBank/DDBJ databases">
        <title>Genome sequence of Lichtheimia ornata CBS 291.66.</title>
        <authorList>
            <person name="Mohabir J.T."/>
            <person name="Shea T.P."/>
            <person name="Kurbessoian T."/>
            <person name="Berby B."/>
            <person name="Fontaine J."/>
            <person name="Livny J."/>
            <person name="Gnirke A."/>
            <person name="Stajich J.E."/>
            <person name="Cuomo C.A."/>
        </authorList>
    </citation>
    <scope>NUCLEOTIDE SEQUENCE [LARGE SCALE GENOMIC DNA]</scope>
    <source>
        <strain evidence="9">CBS 291.66</strain>
    </source>
</reference>
<evidence type="ECO:0000256" key="2">
    <source>
        <dbReference type="ARBA" id="ARBA00022617"/>
    </source>
</evidence>
<evidence type="ECO:0000256" key="1">
    <source>
        <dbReference type="ARBA" id="ARBA00010617"/>
    </source>
</evidence>
<dbReference type="GO" id="GO:0004497">
    <property type="term" value="F:monooxygenase activity"/>
    <property type="evidence" value="ECO:0007669"/>
    <property type="project" value="UniProtKB-KW"/>
</dbReference>
<evidence type="ECO:0000256" key="6">
    <source>
        <dbReference type="ARBA" id="ARBA00023033"/>
    </source>
</evidence>
<dbReference type="InterPro" id="IPR001128">
    <property type="entry name" value="Cyt_P450"/>
</dbReference>
<dbReference type="PANTHER" id="PTHR24291">
    <property type="entry name" value="CYTOCHROME P450 FAMILY 4"/>
    <property type="match status" value="1"/>
</dbReference>
<evidence type="ECO:0000256" key="3">
    <source>
        <dbReference type="ARBA" id="ARBA00022723"/>
    </source>
</evidence>
<dbReference type="InterPro" id="IPR050196">
    <property type="entry name" value="Cytochrome_P450_Monoox"/>
</dbReference>
<name>A0AAD7XSQ6_9FUNG</name>
<keyword evidence="6 8" id="KW-0503">Monooxygenase</keyword>
<feature type="binding site" description="axial binding residue" evidence="7">
    <location>
        <position position="485"/>
    </location>
    <ligand>
        <name>heme</name>
        <dbReference type="ChEBI" id="CHEBI:30413"/>
    </ligand>
    <ligandPart>
        <name>Fe</name>
        <dbReference type="ChEBI" id="CHEBI:18248"/>
    </ligandPart>
</feature>
<dbReference type="Gene3D" id="1.10.630.10">
    <property type="entry name" value="Cytochrome P450"/>
    <property type="match status" value="1"/>
</dbReference>
<dbReference type="EMBL" id="JARTCD010000048">
    <property type="protein sequence ID" value="KAJ8655549.1"/>
    <property type="molecule type" value="Genomic_DNA"/>
</dbReference>
<keyword evidence="3 7" id="KW-0479">Metal-binding</keyword>
<dbReference type="PANTHER" id="PTHR24291:SF50">
    <property type="entry name" value="BIFUNCTIONAL ALBAFLAVENONE MONOOXYGENASE_TERPENE SYNTHASE"/>
    <property type="match status" value="1"/>
</dbReference>
<dbReference type="SUPFAM" id="SSF48264">
    <property type="entry name" value="Cytochrome P450"/>
    <property type="match status" value="1"/>
</dbReference>
<accession>A0AAD7XSQ6</accession>
<keyword evidence="10" id="KW-1185">Reference proteome</keyword>
<dbReference type="InterPro" id="IPR002401">
    <property type="entry name" value="Cyt_P450_E_grp-I"/>
</dbReference>
<dbReference type="GO" id="GO:0005506">
    <property type="term" value="F:iron ion binding"/>
    <property type="evidence" value="ECO:0007669"/>
    <property type="project" value="InterPro"/>
</dbReference>
<dbReference type="Pfam" id="PF00067">
    <property type="entry name" value="p450"/>
    <property type="match status" value="1"/>
</dbReference>
<dbReference type="GO" id="GO:0016705">
    <property type="term" value="F:oxidoreductase activity, acting on paired donors, with incorporation or reduction of molecular oxygen"/>
    <property type="evidence" value="ECO:0007669"/>
    <property type="project" value="InterPro"/>
</dbReference>
<evidence type="ECO:0000256" key="8">
    <source>
        <dbReference type="RuleBase" id="RU000461"/>
    </source>
</evidence>
<dbReference type="GeneID" id="83216242"/>
<keyword evidence="2 7" id="KW-0349">Heme</keyword>
<evidence type="ECO:0000256" key="7">
    <source>
        <dbReference type="PIRSR" id="PIRSR602401-1"/>
    </source>
</evidence>
<evidence type="ECO:0000256" key="5">
    <source>
        <dbReference type="ARBA" id="ARBA00023004"/>
    </source>
</evidence>
<comment type="caution">
    <text evidence="9">The sequence shown here is derived from an EMBL/GenBank/DDBJ whole genome shotgun (WGS) entry which is preliminary data.</text>
</comment>
<dbReference type="InterPro" id="IPR036396">
    <property type="entry name" value="Cyt_P450_sf"/>
</dbReference>
<protein>
    <recommendedName>
        <fullName evidence="11">Cytochrome p450</fullName>
    </recommendedName>
</protein>
<dbReference type="PRINTS" id="PR00463">
    <property type="entry name" value="EP450I"/>
</dbReference>
<evidence type="ECO:0000256" key="4">
    <source>
        <dbReference type="ARBA" id="ARBA00023002"/>
    </source>
</evidence>
<sequence length="541" mass="62153">MADASPQIKSMITMDRLQDIYSTVSQHVVAHAPAMNSRQQKISISAAVALVAFYTVYKVVTPPKKLRHIPSMGFFSYLNAFLRGKQLHEISKNVVLPHAVNVDNGVYLRFDILGWTVHIARPEAAKRFLLKSDIFPKADLISERGDTLFGKFVFNRNIITLNGDDWKAQRKVANPAFHRAMPVELFGKLTKKTLKKMEEEMDGGTLNFHDVTERYTLDVIGLAGFEFDFGAIENPKSEWVDRYQRLIEATFNPWFIAFPSLDMQYRFLFPSRKRLHREMDTFLDKMTQVITHKRELLNHQKNSVPESERDILTLMIEAEKNGEGSMTNEELQNNLLVFFIAGHDTTALALSYTAYYLAVNPDVQRKARDEAIRVLGDAPEDVMPTIEQTRQLTYINMVIKETLRMNPPLATLPVREASEDTDLCGTFIPKGTRTFLDLYEIQHNPTVWKDPETFKPERFKPGGEAEELAGSGMSWLPFSNGSRQCIGLNFSLVEQRVFLPMLLRKYEWHLPEDSIHKERIQTMGLAVIKPKDLKLTFKKRY</sequence>
<evidence type="ECO:0008006" key="11">
    <source>
        <dbReference type="Google" id="ProtNLM"/>
    </source>
</evidence>
<dbReference type="Proteomes" id="UP001234581">
    <property type="component" value="Unassembled WGS sequence"/>
</dbReference>
<keyword evidence="5 7" id="KW-0408">Iron</keyword>
<comment type="cofactor">
    <cofactor evidence="7">
        <name>heme</name>
        <dbReference type="ChEBI" id="CHEBI:30413"/>
    </cofactor>
</comment>
<organism evidence="9 10">
    <name type="scientific">Lichtheimia ornata</name>
    <dbReference type="NCBI Taxonomy" id="688661"/>
    <lineage>
        <taxon>Eukaryota</taxon>
        <taxon>Fungi</taxon>
        <taxon>Fungi incertae sedis</taxon>
        <taxon>Mucoromycota</taxon>
        <taxon>Mucoromycotina</taxon>
        <taxon>Mucoromycetes</taxon>
        <taxon>Mucorales</taxon>
        <taxon>Lichtheimiaceae</taxon>
        <taxon>Lichtheimia</taxon>
    </lineage>
</organism>
<dbReference type="InterPro" id="IPR017972">
    <property type="entry name" value="Cyt_P450_CS"/>
</dbReference>
<proteinExistence type="inferred from homology"/>
<dbReference type="PROSITE" id="PS00086">
    <property type="entry name" value="CYTOCHROME_P450"/>
    <property type="match status" value="1"/>
</dbReference>
<dbReference type="AlphaFoldDB" id="A0AAD7XSQ6"/>
<dbReference type="RefSeq" id="XP_058340462.1">
    <property type="nucleotide sequence ID" value="XM_058488836.1"/>
</dbReference>